<proteinExistence type="predicted"/>
<organism evidence="1 2">
    <name type="scientific">Candidatus Staskawiczbacteria bacterium RIFCSPHIGHO2_01_FULL_39_25</name>
    <dbReference type="NCBI Taxonomy" id="1802202"/>
    <lineage>
        <taxon>Bacteria</taxon>
        <taxon>Candidatus Staskawicziibacteriota</taxon>
    </lineage>
</organism>
<name>A0A1G2HQF3_9BACT</name>
<dbReference type="EMBL" id="MHOO01000003">
    <property type="protein sequence ID" value="OGZ64683.1"/>
    <property type="molecule type" value="Genomic_DNA"/>
</dbReference>
<evidence type="ECO:0000313" key="1">
    <source>
        <dbReference type="EMBL" id="OGZ64683.1"/>
    </source>
</evidence>
<protein>
    <submittedName>
        <fullName evidence="1">Uncharacterized protein</fullName>
    </submittedName>
</protein>
<evidence type="ECO:0000313" key="2">
    <source>
        <dbReference type="Proteomes" id="UP000176855"/>
    </source>
</evidence>
<sequence>MPSMWWYVYHRPSVQNGMDARIREIVQARTAKEAGEKLREIAKRDGKVFCATLHGPYHSMEEAQTVHKL</sequence>
<dbReference type="Proteomes" id="UP000176855">
    <property type="component" value="Unassembled WGS sequence"/>
</dbReference>
<accession>A0A1G2HQF3</accession>
<comment type="caution">
    <text evidence="1">The sequence shown here is derived from an EMBL/GenBank/DDBJ whole genome shotgun (WGS) entry which is preliminary data.</text>
</comment>
<dbReference type="STRING" id="1802202.A2730_01820"/>
<gene>
    <name evidence="1" type="ORF">A2730_01820</name>
</gene>
<dbReference type="AlphaFoldDB" id="A0A1G2HQF3"/>
<reference evidence="1 2" key="1">
    <citation type="journal article" date="2016" name="Nat. Commun.">
        <title>Thousands of microbial genomes shed light on interconnected biogeochemical processes in an aquifer system.</title>
        <authorList>
            <person name="Anantharaman K."/>
            <person name="Brown C.T."/>
            <person name="Hug L.A."/>
            <person name="Sharon I."/>
            <person name="Castelle C.J."/>
            <person name="Probst A.J."/>
            <person name="Thomas B.C."/>
            <person name="Singh A."/>
            <person name="Wilkins M.J."/>
            <person name="Karaoz U."/>
            <person name="Brodie E.L."/>
            <person name="Williams K.H."/>
            <person name="Hubbard S.S."/>
            <person name="Banfield J.F."/>
        </authorList>
    </citation>
    <scope>NUCLEOTIDE SEQUENCE [LARGE SCALE GENOMIC DNA]</scope>
</reference>